<proteinExistence type="predicted"/>
<dbReference type="InterPro" id="IPR009061">
    <property type="entry name" value="DNA-bd_dom_put_sf"/>
</dbReference>
<sequence>METGVYIISVAARLLEVHPQTLRKYERFGLVRPSRSVGMLRLYSEEDLVQLKIIKTLVDDFGVNLSGISIIMDLIQGLDEISIIVNHINEHNYESNRYEINKKLKS</sequence>
<dbReference type="SUPFAM" id="SSF46955">
    <property type="entry name" value="Putative DNA-binding domain"/>
    <property type="match status" value="1"/>
</dbReference>
<dbReference type="Gene3D" id="1.10.1660.10">
    <property type="match status" value="1"/>
</dbReference>
<keyword evidence="1" id="KW-0238">DNA-binding</keyword>
<dbReference type="PROSITE" id="PS00552">
    <property type="entry name" value="HTH_MERR_1"/>
    <property type="match status" value="1"/>
</dbReference>
<evidence type="ECO:0000313" key="3">
    <source>
        <dbReference type="EMBL" id="SVC87959.1"/>
    </source>
</evidence>
<reference evidence="3" key="1">
    <citation type="submission" date="2018-05" db="EMBL/GenBank/DDBJ databases">
        <authorList>
            <person name="Lanie J.A."/>
            <person name="Ng W.-L."/>
            <person name="Kazmierczak K.M."/>
            <person name="Andrzejewski T.M."/>
            <person name="Davidsen T.M."/>
            <person name="Wayne K.J."/>
            <person name="Tettelin H."/>
            <person name="Glass J.I."/>
            <person name="Rusch D."/>
            <person name="Podicherti R."/>
            <person name="Tsui H.-C.T."/>
            <person name="Winkler M.E."/>
        </authorList>
    </citation>
    <scope>NUCLEOTIDE SEQUENCE</scope>
</reference>
<dbReference type="InterPro" id="IPR047057">
    <property type="entry name" value="MerR_fam"/>
</dbReference>
<evidence type="ECO:0000259" key="2">
    <source>
        <dbReference type="PROSITE" id="PS50937"/>
    </source>
</evidence>
<dbReference type="GO" id="GO:0003700">
    <property type="term" value="F:DNA-binding transcription factor activity"/>
    <property type="evidence" value="ECO:0007669"/>
    <property type="project" value="InterPro"/>
</dbReference>
<dbReference type="GO" id="GO:0003677">
    <property type="term" value="F:DNA binding"/>
    <property type="evidence" value="ECO:0007669"/>
    <property type="project" value="UniProtKB-KW"/>
</dbReference>
<dbReference type="SMART" id="SM00422">
    <property type="entry name" value="HTH_MERR"/>
    <property type="match status" value="1"/>
</dbReference>
<feature type="non-terminal residue" evidence="3">
    <location>
        <position position="106"/>
    </location>
</feature>
<dbReference type="PANTHER" id="PTHR30204">
    <property type="entry name" value="REDOX-CYCLING DRUG-SENSING TRANSCRIPTIONAL ACTIVATOR SOXR"/>
    <property type="match status" value="1"/>
</dbReference>
<evidence type="ECO:0000256" key="1">
    <source>
        <dbReference type="ARBA" id="ARBA00023125"/>
    </source>
</evidence>
<accession>A0A382QR04</accession>
<dbReference type="InterPro" id="IPR000551">
    <property type="entry name" value="MerR-type_HTH_dom"/>
</dbReference>
<feature type="domain" description="HTH merR-type" evidence="2">
    <location>
        <begin position="5"/>
        <end position="74"/>
    </location>
</feature>
<dbReference type="PANTHER" id="PTHR30204:SF58">
    <property type="entry name" value="HTH-TYPE TRANSCRIPTIONAL REGULATOR YFMP"/>
    <property type="match status" value="1"/>
</dbReference>
<dbReference type="PROSITE" id="PS50937">
    <property type="entry name" value="HTH_MERR_2"/>
    <property type="match status" value="1"/>
</dbReference>
<organism evidence="3">
    <name type="scientific">marine metagenome</name>
    <dbReference type="NCBI Taxonomy" id="408172"/>
    <lineage>
        <taxon>unclassified sequences</taxon>
        <taxon>metagenomes</taxon>
        <taxon>ecological metagenomes</taxon>
    </lineage>
</organism>
<gene>
    <name evidence="3" type="ORF">METZ01_LOCUS340813</name>
</gene>
<dbReference type="AlphaFoldDB" id="A0A382QR04"/>
<protein>
    <recommendedName>
        <fullName evidence="2">HTH merR-type domain-containing protein</fullName>
    </recommendedName>
</protein>
<name>A0A382QR04_9ZZZZ</name>
<dbReference type="Pfam" id="PF13411">
    <property type="entry name" value="MerR_1"/>
    <property type="match status" value="1"/>
</dbReference>
<dbReference type="EMBL" id="UINC01116308">
    <property type="protein sequence ID" value="SVC87959.1"/>
    <property type="molecule type" value="Genomic_DNA"/>
</dbReference>